<keyword evidence="6" id="KW-1185">Reference proteome</keyword>
<gene>
    <name evidence="5" type="ORF">C7389_12425</name>
</gene>
<dbReference type="Gene3D" id="3.40.30.10">
    <property type="entry name" value="Glutaredoxin"/>
    <property type="match status" value="1"/>
</dbReference>
<dbReference type="SFLD" id="SFLDG01151">
    <property type="entry name" value="Main.2:_Nu-like"/>
    <property type="match status" value="1"/>
</dbReference>
<dbReference type="GO" id="GO:0016740">
    <property type="term" value="F:transferase activity"/>
    <property type="evidence" value="ECO:0007669"/>
    <property type="project" value="UniProtKB-KW"/>
</dbReference>
<dbReference type="CDD" id="cd03206">
    <property type="entry name" value="GST_C_7"/>
    <property type="match status" value="1"/>
</dbReference>
<dbReference type="PANTHER" id="PTHR44051">
    <property type="entry name" value="GLUTATHIONE S-TRANSFERASE-RELATED"/>
    <property type="match status" value="1"/>
</dbReference>
<comment type="caution">
    <text evidence="5">The sequence shown here is derived from an EMBL/GenBank/DDBJ whole genome shotgun (WGS) entry which is preliminary data.</text>
</comment>
<dbReference type="PROSITE" id="PS50405">
    <property type="entry name" value="GST_CTER"/>
    <property type="match status" value="1"/>
</dbReference>
<dbReference type="SUPFAM" id="SSF52833">
    <property type="entry name" value="Thioredoxin-like"/>
    <property type="match status" value="1"/>
</dbReference>
<dbReference type="InterPro" id="IPR040079">
    <property type="entry name" value="Glutathione_S-Trfase"/>
</dbReference>
<sequence length="215" mass="23261">MPRPLPTEPLVLYGLPLSGHCHRVALFLSLLRLPFRYEELDLAAGAHRQPDFLALNPFGQIPVLKDGDTVVADSNAILVYLAGRYGADEAIRWLPADPLGAAEVQRWFSAAASLLAFGPARARLKHVFGADIDYAAAMALADRLLPVMEQTLSARAYLAADTPTLADIAMYSYTAHAPEGGVSLRPYPAVRAWLQQVEALPGFVGMPRSPDRSGD</sequence>
<dbReference type="InterPro" id="IPR036282">
    <property type="entry name" value="Glutathione-S-Trfase_C_sf"/>
</dbReference>
<evidence type="ECO:0000256" key="1">
    <source>
        <dbReference type="ARBA" id="ARBA00007409"/>
    </source>
</evidence>
<feature type="domain" description="GST C-terminal" evidence="4">
    <location>
        <begin position="97"/>
        <end position="215"/>
    </location>
</feature>
<dbReference type="RefSeq" id="WP_133594547.1">
    <property type="nucleotide sequence ID" value="NZ_SNVV01000024.1"/>
</dbReference>
<dbReference type="FunFam" id="3.40.30.10:FF:000039">
    <property type="entry name" value="Glutathione S-transferase domain"/>
    <property type="match status" value="1"/>
</dbReference>
<dbReference type="InterPro" id="IPR036249">
    <property type="entry name" value="Thioredoxin-like_sf"/>
</dbReference>
<dbReference type="SUPFAM" id="SSF47616">
    <property type="entry name" value="GST C-terminal domain-like"/>
    <property type="match status" value="1"/>
</dbReference>
<feature type="domain" description="GST N-terminal" evidence="3">
    <location>
        <begin position="8"/>
        <end position="89"/>
    </location>
</feature>
<dbReference type="Pfam" id="PF13409">
    <property type="entry name" value="GST_N_2"/>
    <property type="match status" value="1"/>
</dbReference>
<dbReference type="EMBL" id="SNVV01000024">
    <property type="protein sequence ID" value="TDN46865.1"/>
    <property type="molecule type" value="Genomic_DNA"/>
</dbReference>
<comment type="similarity">
    <text evidence="1">Belongs to the GST superfamily.</text>
</comment>
<evidence type="ECO:0000259" key="3">
    <source>
        <dbReference type="PROSITE" id="PS50404"/>
    </source>
</evidence>
<dbReference type="Proteomes" id="UP000295129">
    <property type="component" value="Unassembled WGS sequence"/>
</dbReference>
<organism evidence="5 6">
    <name type="scientific">Azoarcus indigens</name>
    <dbReference type="NCBI Taxonomy" id="29545"/>
    <lineage>
        <taxon>Bacteria</taxon>
        <taxon>Pseudomonadati</taxon>
        <taxon>Pseudomonadota</taxon>
        <taxon>Betaproteobacteria</taxon>
        <taxon>Rhodocyclales</taxon>
        <taxon>Zoogloeaceae</taxon>
        <taxon>Azoarcus</taxon>
    </lineage>
</organism>
<dbReference type="InterPro" id="IPR010987">
    <property type="entry name" value="Glutathione-S-Trfase_C-like"/>
</dbReference>
<name>A0A4R6DPC7_9RHOO</name>
<dbReference type="PROSITE" id="PS50404">
    <property type="entry name" value="GST_NTER"/>
    <property type="match status" value="1"/>
</dbReference>
<evidence type="ECO:0000313" key="6">
    <source>
        <dbReference type="Proteomes" id="UP000295129"/>
    </source>
</evidence>
<evidence type="ECO:0000313" key="5">
    <source>
        <dbReference type="EMBL" id="TDN46865.1"/>
    </source>
</evidence>
<dbReference type="AlphaFoldDB" id="A0A4R6DPC7"/>
<evidence type="ECO:0000259" key="4">
    <source>
        <dbReference type="PROSITE" id="PS50405"/>
    </source>
</evidence>
<dbReference type="CDD" id="cd03056">
    <property type="entry name" value="GST_N_4"/>
    <property type="match status" value="1"/>
</dbReference>
<keyword evidence="2 5" id="KW-0808">Transferase</keyword>
<proteinExistence type="inferred from homology"/>
<dbReference type="SFLD" id="SFLDG00358">
    <property type="entry name" value="Main_(cytGST)"/>
    <property type="match status" value="1"/>
</dbReference>
<dbReference type="Gene3D" id="1.20.1050.10">
    <property type="match status" value="1"/>
</dbReference>
<reference evidence="5 6" key="1">
    <citation type="submission" date="2019-03" db="EMBL/GenBank/DDBJ databases">
        <title>Genomic Encyclopedia of Type Strains, Phase IV (KMG-IV): sequencing the most valuable type-strain genomes for metagenomic binning, comparative biology and taxonomic classification.</title>
        <authorList>
            <person name="Goeker M."/>
        </authorList>
    </citation>
    <scope>NUCLEOTIDE SEQUENCE [LARGE SCALE GENOMIC DNA]</scope>
    <source>
        <strain evidence="5 6">DSM 12121</strain>
    </source>
</reference>
<dbReference type="InterPro" id="IPR004045">
    <property type="entry name" value="Glutathione_S-Trfase_N"/>
</dbReference>
<evidence type="ECO:0000256" key="2">
    <source>
        <dbReference type="ARBA" id="ARBA00022679"/>
    </source>
</evidence>
<accession>A0A4R6DPC7</accession>
<dbReference type="Pfam" id="PF00043">
    <property type="entry name" value="GST_C"/>
    <property type="match status" value="1"/>
</dbReference>
<dbReference type="PANTHER" id="PTHR44051:SF2">
    <property type="entry name" value="HYPOTHETICAL GLUTATHIONE S-TRANSFERASE LIKE PROTEIN"/>
    <property type="match status" value="1"/>
</dbReference>
<protein>
    <submittedName>
        <fullName evidence="5">Glutathione S-transferase</fullName>
    </submittedName>
</protein>
<dbReference type="InterPro" id="IPR004046">
    <property type="entry name" value="GST_C"/>
</dbReference>
<dbReference type="OrthoDB" id="8772754at2"/>
<dbReference type="SFLD" id="SFLDS00019">
    <property type="entry name" value="Glutathione_Transferase_(cytos"/>
    <property type="match status" value="1"/>
</dbReference>